<dbReference type="EMBL" id="GBXM01069406">
    <property type="protein sequence ID" value="JAH39171.1"/>
    <property type="molecule type" value="Transcribed_RNA"/>
</dbReference>
<evidence type="ECO:0000256" key="1">
    <source>
        <dbReference type="SAM" id="Phobius"/>
    </source>
</evidence>
<evidence type="ECO:0000313" key="2">
    <source>
        <dbReference type="EMBL" id="JAH39171.1"/>
    </source>
</evidence>
<proteinExistence type="predicted"/>
<keyword evidence="1" id="KW-0472">Membrane</keyword>
<reference evidence="2" key="2">
    <citation type="journal article" date="2015" name="Fish Shellfish Immunol.">
        <title>Early steps in the European eel (Anguilla anguilla)-Vibrio vulnificus interaction in the gills: Role of the RtxA13 toxin.</title>
        <authorList>
            <person name="Callol A."/>
            <person name="Pajuelo D."/>
            <person name="Ebbesson L."/>
            <person name="Teles M."/>
            <person name="MacKenzie S."/>
            <person name="Amaro C."/>
        </authorList>
    </citation>
    <scope>NUCLEOTIDE SEQUENCE</scope>
</reference>
<sequence>MSTPKITPLFNLNFVLIFAFLWNSFRGKGKFNNFTNREQNHVTTPQDTDGHTDIQTDIAEEKEYSSSFCCHCSK</sequence>
<reference evidence="2" key="1">
    <citation type="submission" date="2014-11" db="EMBL/GenBank/DDBJ databases">
        <authorList>
            <person name="Amaro Gonzalez C."/>
        </authorList>
    </citation>
    <scope>NUCLEOTIDE SEQUENCE</scope>
</reference>
<keyword evidence="1" id="KW-0812">Transmembrane</keyword>
<accession>A0A0E9SD03</accession>
<dbReference type="AlphaFoldDB" id="A0A0E9SD03"/>
<organism evidence="2">
    <name type="scientific">Anguilla anguilla</name>
    <name type="common">European freshwater eel</name>
    <name type="synonym">Muraena anguilla</name>
    <dbReference type="NCBI Taxonomy" id="7936"/>
    <lineage>
        <taxon>Eukaryota</taxon>
        <taxon>Metazoa</taxon>
        <taxon>Chordata</taxon>
        <taxon>Craniata</taxon>
        <taxon>Vertebrata</taxon>
        <taxon>Euteleostomi</taxon>
        <taxon>Actinopterygii</taxon>
        <taxon>Neopterygii</taxon>
        <taxon>Teleostei</taxon>
        <taxon>Anguilliformes</taxon>
        <taxon>Anguillidae</taxon>
        <taxon>Anguilla</taxon>
    </lineage>
</organism>
<feature type="transmembrane region" description="Helical" evidence="1">
    <location>
        <begin position="6"/>
        <end position="25"/>
    </location>
</feature>
<keyword evidence="1" id="KW-1133">Transmembrane helix</keyword>
<protein>
    <submittedName>
        <fullName evidence="2">Uncharacterized protein</fullName>
    </submittedName>
</protein>
<name>A0A0E9SD03_ANGAN</name>